<evidence type="ECO:0000256" key="2">
    <source>
        <dbReference type="ARBA" id="ARBA00023043"/>
    </source>
</evidence>
<evidence type="ECO:0000313" key="4">
    <source>
        <dbReference type="EMBL" id="KAF4621567.1"/>
    </source>
</evidence>
<comment type="caution">
    <text evidence="4">The sequence shown here is derived from an EMBL/GenBank/DDBJ whole genome shotgun (WGS) entry which is preliminary data.</text>
</comment>
<protein>
    <recommendedName>
        <fullName evidence="6">Ankyrin</fullName>
    </recommendedName>
</protein>
<dbReference type="InterPro" id="IPR036770">
    <property type="entry name" value="Ankyrin_rpt-contain_sf"/>
</dbReference>
<dbReference type="Pfam" id="PF12796">
    <property type="entry name" value="Ank_2"/>
    <property type="match status" value="1"/>
</dbReference>
<gene>
    <name evidence="4" type="ORF">G7Y89_g14519</name>
</gene>
<keyword evidence="2 3" id="KW-0040">ANK repeat</keyword>
<sequence>MNPAVSWRNGPQPRDERMAAAILLARQTATTSTDFNNFVTMEICRTTRGILLHHKAKLDTITANGLSSLHHAAYSDYVAIIELPARGAFRNKPCEDASKFTPLYGAAQRNNFSAVRALLGLGVDLKVLDCLGETSLCIAARYESSDFLRYLKKGAKIEAHQYINVETDQHKNGLSLARQEGHTKIEAKLLSSGASSKTADEEVREDIKEVVKEVVKESDDGDDESLTDLLKSEARSLGKHLFHKMLDAVDK</sequence>
<feature type="repeat" description="ANK" evidence="3">
    <location>
        <begin position="98"/>
        <end position="130"/>
    </location>
</feature>
<reference evidence="4 5" key="1">
    <citation type="submission" date="2020-03" db="EMBL/GenBank/DDBJ databases">
        <title>Draft Genome Sequence of Cudoniella acicularis.</title>
        <authorList>
            <person name="Buettner E."/>
            <person name="Kellner H."/>
        </authorList>
    </citation>
    <scope>NUCLEOTIDE SEQUENCE [LARGE SCALE GENOMIC DNA]</scope>
    <source>
        <strain evidence="4 5">DSM 108380</strain>
    </source>
</reference>
<dbReference type="AlphaFoldDB" id="A0A8H4VTH2"/>
<evidence type="ECO:0000256" key="1">
    <source>
        <dbReference type="ARBA" id="ARBA00022737"/>
    </source>
</evidence>
<dbReference type="PANTHER" id="PTHR24198">
    <property type="entry name" value="ANKYRIN REPEAT AND PROTEIN KINASE DOMAIN-CONTAINING PROTEIN"/>
    <property type="match status" value="1"/>
</dbReference>
<dbReference type="SUPFAM" id="SSF48403">
    <property type="entry name" value="Ankyrin repeat"/>
    <property type="match status" value="1"/>
</dbReference>
<dbReference type="PROSITE" id="PS50088">
    <property type="entry name" value="ANK_REPEAT"/>
    <property type="match status" value="1"/>
</dbReference>
<organism evidence="4 5">
    <name type="scientific">Cudoniella acicularis</name>
    <dbReference type="NCBI Taxonomy" id="354080"/>
    <lineage>
        <taxon>Eukaryota</taxon>
        <taxon>Fungi</taxon>
        <taxon>Dikarya</taxon>
        <taxon>Ascomycota</taxon>
        <taxon>Pezizomycotina</taxon>
        <taxon>Leotiomycetes</taxon>
        <taxon>Helotiales</taxon>
        <taxon>Tricladiaceae</taxon>
        <taxon>Cudoniella</taxon>
    </lineage>
</organism>
<keyword evidence="5" id="KW-1185">Reference proteome</keyword>
<dbReference type="InterPro" id="IPR002110">
    <property type="entry name" value="Ankyrin_rpt"/>
</dbReference>
<evidence type="ECO:0000313" key="5">
    <source>
        <dbReference type="Proteomes" id="UP000566819"/>
    </source>
</evidence>
<proteinExistence type="predicted"/>
<dbReference type="Gene3D" id="1.25.40.20">
    <property type="entry name" value="Ankyrin repeat-containing domain"/>
    <property type="match status" value="1"/>
</dbReference>
<evidence type="ECO:0008006" key="6">
    <source>
        <dbReference type="Google" id="ProtNLM"/>
    </source>
</evidence>
<evidence type="ECO:0000256" key="3">
    <source>
        <dbReference type="PROSITE-ProRule" id="PRU00023"/>
    </source>
</evidence>
<dbReference type="EMBL" id="JAAMPI010001943">
    <property type="protein sequence ID" value="KAF4621567.1"/>
    <property type="molecule type" value="Genomic_DNA"/>
</dbReference>
<dbReference type="PANTHER" id="PTHR24198:SF165">
    <property type="entry name" value="ANKYRIN REPEAT-CONTAINING PROTEIN-RELATED"/>
    <property type="match status" value="1"/>
</dbReference>
<name>A0A8H4VTH2_9HELO</name>
<keyword evidence="1" id="KW-0677">Repeat</keyword>
<accession>A0A8H4VTH2</accession>
<dbReference type="Proteomes" id="UP000566819">
    <property type="component" value="Unassembled WGS sequence"/>
</dbReference>
<dbReference type="PROSITE" id="PS50297">
    <property type="entry name" value="ANK_REP_REGION"/>
    <property type="match status" value="1"/>
</dbReference>